<feature type="transmembrane region" description="Helical" evidence="9">
    <location>
        <begin position="497"/>
        <end position="517"/>
    </location>
</feature>
<feature type="compositionally biased region" description="Acidic residues" evidence="8">
    <location>
        <begin position="852"/>
        <end position="861"/>
    </location>
</feature>
<comment type="similarity">
    <text evidence="2">Belongs to the SUA5 family.</text>
</comment>
<evidence type="ECO:0000256" key="3">
    <source>
        <dbReference type="ARBA" id="ARBA00012584"/>
    </source>
</evidence>
<evidence type="ECO:0000259" key="10">
    <source>
        <dbReference type="PROSITE" id="PS51163"/>
    </source>
</evidence>
<evidence type="ECO:0000256" key="8">
    <source>
        <dbReference type="SAM" id="MobiDB-lite"/>
    </source>
</evidence>
<feature type="transmembrane region" description="Helical" evidence="9">
    <location>
        <begin position="284"/>
        <end position="303"/>
    </location>
</feature>
<feature type="transmembrane region" description="Helical" evidence="9">
    <location>
        <begin position="253"/>
        <end position="272"/>
    </location>
</feature>
<feature type="transmembrane region" description="Helical" evidence="9">
    <location>
        <begin position="310"/>
        <end position="325"/>
    </location>
</feature>
<comment type="subcellular location">
    <subcellularLocation>
        <location evidence="1">Cytoplasm</location>
    </subcellularLocation>
</comment>
<dbReference type="GO" id="GO:0006450">
    <property type="term" value="P:regulation of translational fidelity"/>
    <property type="evidence" value="ECO:0007669"/>
    <property type="project" value="TreeGrafter"/>
</dbReference>
<sequence>MTAISRSSATTAGSYCAFVILTLVCIFDFWAPASRLPVNVTYGVTLILLSIISLLLGFTSQDPNESVLRAFQICSAAMWGSIGVYHVAESLQPRYLTDLHALFGGYGAFLLIFILLVIGGLQHKAKFAAVLALGYALSCVFELASLWKPLRASAAAYYILLAALTLYNSAYNALQRFRTGISYTVTSDALDKTVSKDYIIVGNAMNTVAFAIFAGHVTGIYDSAHQEFHWVIVAGFFQCVCGLVAVRRNNAFNGGYFLIHGVFWLSIGYNLAVEHITFVRVYPLIAVSVILVITFLLIAVVALTKEVFQVLQNISMAIFCIAVAVDGSKGTFVGGISWVSFLLSLYGLMAHITRMKNGSFKLPIGSRCLRADKLKMFLVEKCRCCAGCLYGKLKENGKGNALFSTSQMLGYSKYLDLDMVGFAVNAISALSILWVPKGLIVLPWVIVFGGIPQLVVGSVSFARGLTFESCAFFTFGSLWLIWGSARGLGIQETDHSVSAAAGCVGFLTVGVLLLGLAAVISMTWFVLVILFILVVISFLLTTLGVPGIEVYEVVISIAFAIVCIYCFLASVTKAITGRTVLPTGKPIVQVSYLHSEGEKAFWADARRASGVKNVAAILNQGGICGVPTDVVYVLVAALKFPKSVERAYQTKKLAEDRPMSMWISKREQLEAGREEFGELLWDFMKEVWPSTISLVVKKGPWLQTLGVDFAEKYIGRPDSIAVRMPDNTVTSHLIDQTGPIAVSSANPTGEADTTHHLQVLAKLGLKNCDGILCAGPSPENAASTVVDCRKIEEGKLGFFRIGIVPRSRVEELFEKVQRRHKAKADIPASISHRSDNSSDSGVCGSDKKIGTDDDQSIDDVEGGNVNEAFEDDAGELDDNTANQSFESVVDKDFSDDGCATSQHSEDAADTTSHGFEDPNELTEILTSLSNPEESQSDIYIVNSSRRDSSPECQDGTKEITSQGSATGNSQLSGGRLLQAAHEIGGRPSPILPNKSETKVNPIYQGDDINKNNNTTG</sequence>
<feature type="transmembrane region" description="Helical" evidence="9">
    <location>
        <begin position="550"/>
        <end position="568"/>
    </location>
</feature>
<dbReference type="InterPro" id="IPR050156">
    <property type="entry name" value="TC-AMP_synthase_SUA5"/>
</dbReference>
<evidence type="ECO:0000313" key="11">
    <source>
        <dbReference type="EMBL" id="KAK6188453.1"/>
    </source>
</evidence>
<evidence type="ECO:0000256" key="6">
    <source>
        <dbReference type="ARBA" id="ARBA00022679"/>
    </source>
</evidence>
<dbReference type="InterPro" id="IPR017945">
    <property type="entry name" value="DHBP_synth_RibB-like_a/b_dom"/>
</dbReference>
<dbReference type="PROSITE" id="PS51163">
    <property type="entry name" value="YRDC"/>
    <property type="match status" value="1"/>
</dbReference>
<dbReference type="FunFam" id="3.90.870.10:FF:000010">
    <property type="entry name" value="Si:ch211-153b23.4"/>
    <property type="match status" value="1"/>
</dbReference>
<feature type="transmembrane region" description="Helical" evidence="9">
    <location>
        <begin position="469"/>
        <end position="485"/>
    </location>
</feature>
<feature type="transmembrane region" description="Helical" evidence="9">
    <location>
        <begin position="70"/>
        <end position="88"/>
    </location>
</feature>
<feature type="transmembrane region" description="Helical" evidence="9">
    <location>
        <begin position="128"/>
        <end position="148"/>
    </location>
</feature>
<dbReference type="Pfam" id="PF01300">
    <property type="entry name" value="Sua5_yciO_yrdC"/>
    <property type="match status" value="1"/>
</dbReference>
<feature type="region of interest" description="Disordered" evidence="8">
    <location>
        <begin position="941"/>
        <end position="1016"/>
    </location>
</feature>
<accession>A0AAN8Q5Q8</accession>
<feature type="transmembrane region" description="Helical" evidence="9">
    <location>
        <begin position="228"/>
        <end position="246"/>
    </location>
</feature>
<dbReference type="GO" id="GO:0003725">
    <property type="term" value="F:double-stranded RNA binding"/>
    <property type="evidence" value="ECO:0007669"/>
    <property type="project" value="InterPro"/>
</dbReference>
<keyword evidence="9" id="KW-0812">Transmembrane</keyword>
<evidence type="ECO:0000256" key="2">
    <source>
        <dbReference type="ARBA" id="ARBA00007663"/>
    </source>
</evidence>
<evidence type="ECO:0000256" key="4">
    <source>
        <dbReference type="ARBA" id="ARBA00015492"/>
    </source>
</evidence>
<comment type="caution">
    <text evidence="11">The sequence shown here is derived from an EMBL/GenBank/DDBJ whole genome shotgun (WGS) entry which is preliminary data.</text>
</comment>
<feature type="transmembrane region" description="Helical" evidence="9">
    <location>
        <begin position="100"/>
        <end position="121"/>
    </location>
</feature>
<keyword evidence="9" id="KW-1133">Transmembrane helix</keyword>
<organism evidence="11 12">
    <name type="scientific">Patella caerulea</name>
    <name type="common">Rayed Mediterranean limpet</name>
    <dbReference type="NCBI Taxonomy" id="87958"/>
    <lineage>
        <taxon>Eukaryota</taxon>
        <taxon>Metazoa</taxon>
        <taxon>Spiralia</taxon>
        <taxon>Lophotrochozoa</taxon>
        <taxon>Mollusca</taxon>
        <taxon>Gastropoda</taxon>
        <taxon>Patellogastropoda</taxon>
        <taxon>Patelloidea</taxon>
        <taxon>Patellidae</taxon>
        <taxon>Patella</taxon>
    </lineage>
</organism>
<evidence type="ECO:0000256" key="9">
    <source>
        <dbReference type="SAM" id="Phobius"/>
    </source>
</evidence>
<feature type="transmembrane region" description="Helical" evidence="9">
    <location>
        <begin position="12"/>
        <end position="33"/>
    </location>
</feature>
<proteinExistence type="inferred from homology"/>
<dbReference type="EMBL" id="JAZGQO010000003">
    <property type="protein sequence ID" value="KAK6188453.1"/>
    <property type="molecule type" value="Genomic_DNA"/>
</dbReference>
<reference evidence="11 12" key="1">
    <citation type="submission" date="2024-01" db="EMBL/GenBank/DDBJ databases">
        <title>The genome of the rayed Mediterranean limpet Patella caerulea (Linnaeus, 1758).</title>
        <authorList>
            <person name="Anh-Thu Weber A."/>
            <person name="Halstead-Nussloch G."/>
        </authorList>
    </citation>
    <scope>NUCLEOTIDE SEQUENCE [LARGE SCALE GENOMIC DNA]</scope>
    <source>
        <strain evidence="11">AATW-2023a</strain>
        <tissue evidence="11">Whole specimen</tissue>
    </source>
</reference>
<keyword evidence="9" id="KW-0472">Membrane</keyword>
<feature type="transmembrane region" description="Helical" evidence="9">
    <location>
        <begin position="154"/>
        <end position="174"/>
    </location>
</feature>
<protein>
    <recommendedName>
        <fullName evidence="4">Threonylcarbamoyl-AMP synthase</fullName>
        <ecNumber evidence="3">2.7.7.87</ecNumber>
    </recommendedName>
</protein>
<dbReference type="Proteomes" id="UP001347796">
    <property type="component" value="Unassembled WGS sequence"/>
</dbReference>
<dbReference type="PANTHER" id="PTHR17490">
    <property type="entry name" value="SUA5"/>
    <property type="match status" value="1"/>
</dbReference>
<feature type="transmembrane region" description="Helical" evidence="9">
    <location>
        <begin position="524"/>
        <end position="544"/>
    </location>
</feature>
<evidence type="ECO:0000256" key="7">
    <source>
        <dbReference type="ARBA" id="ARBA00048366"/>
    </source>
</evidence>
<feature type="transmembrane region" description="Helical" evidence="9">
    <location>
        <begin position="198"/>
        <end position="216"/>
    </location>
</feature>
<dbReference type="GO" id="GO:0061710">
    <property type="term" value="F:L-threonylcarbamoyladenylate synthase"/>
    <property type="evidence" value="ECO:0007669"/>
    <property type="project" value="UniProtKB-EC"/>
</dbReference>
<feature type="domain" description="YrdC-like" evidence="10">
    <location>
        <begin position="608"/>
        <end position="804"/>
    </location>
</feature>
<comment type="catalytic activity">
    <reaction evidence="7">
        <text>L-threonine + hydrogencarbonate + ATP = L-threonylcarbamoyladenylate + diphosphate + H2O</text>
        <dbReference type="Rhea" id="RHEA:36407"/>
        <dbReference type="ChEBI" id="CHEBI:15377"/>
        <dbReference type="ChEBI" id="CHEBI:17544"/>
        <dbReference type="ChEBI" id="CHEBI:30616"/>
        <dbReference type="ChEBI" id="CHEBI:33019"/>
        <dbReference type="ChEBI" id="CHEBI:57926"/>
        <dbReference type="ChEBI" id="CHEBI:73682"/>
        <dbReference type="EC" id="2.7.7.87"/>
    </reaction>
</comment>
<dbReference type="SUPFAM" id="SSF55821">
    <property type="entry name" value="YrdC/RibB"/>
    <property type="match status" value="1"/>
</dbReference>
<dbReference type="EC" id="2.7.7.87" evidence="3"/>
<dbReference type="InterPro" id="IPR006070">
    <property type="entry name" value="Sua5-like_dom"/>
</dbReference>
<evidence type="ECO:0000256" key="5">
    <source>
        <dbReference type="ARBA" id="ARBA00022490"/>
    </source>
</evidence>
<dbReference type="AlphaFoldDB" id="A0AAN8Q5Q8"/>
<dbReference type="GO" id="GO:0005737">
    <property type="term" value="C:cytoplasm"/>
    <property type="evidence" value="ECO:0007669"/>
    <property type="project" value="UniProtKB-SubCell"/>
</dbReference>
<name>A0AAN8Q5Q8_PATCE</name>
<dbReference type="Gene3D" id="3.90.870.10">
    <property type="entry name" value="DHBP synthase"/>
    <property type="match status" value="1"/>
</dbReference>
<feature type="compositionally biased region" description="Basic and acidic residues" evidence="8">
    <location>
        <begin position="944"/>
        <end position="957"/>
    </location>
</feature>
<dbReference type="GO" id="GO:0000049">
    <property type="term" value="F:tRNA binding"/>
    <property type="evidence" value="ECO:0007669"/>
    <property type="project" value="TreeGrafter"/>
</dbReference>
<feature type="transmembrane region" description="Helical" evidence="9">
    <location>
        <begin position="39"/>
        <end position="58"/>
    </location>
</feature>
<keyword evidence="6" id="KW-0808">Transferase</keyword>
<keyword evidence="12" id="KW-1185">Reference proteome</keyword>
<gene>
    <name evidence="11" type="ORF">SNE40_004622</name>
</gene>
<feature type="region of interest" description="Disordered" evidence="8">
    <location>
        <begin position="820"/>
        <end position="865"/>
    </location>
</feature>
<evidence type="ECO:0000256" key="1">
    <source>
        <dbReference type="ARBA" id="ARBA00004496"/>
    </source>
</evidence>
<feature type="transmembrane region" description="Helical" evidence="9">
    <location>
        <begin position="331"/>
        <end position="352"/>
    </location>
</feature>
<keyword evidence="5" id="KW-0963">Cytoplasm</keyword>
<feature type="compositionally biased region" description="Polar residues" evidence="8">
    <location>
        <begin position="958"/>
        <end position="972"/>
    </location>
</feature>
<dbReference type="PANTHER" id="PTHR17490:SF17">
    <property type="entry name" value="THREONYLCARBAMOYL-AMP SYNTHASE"/>
    <property type="match status" value="1"/>
</dbReference>
<evidence type="ECO:0000313" key="12">
    <source>
        <dbReference type="Proteomes" id="UP001347796"/>
    </source>
</evidence>
<feature type="region of interest" description="Disordered" evidence="8">
    <location>
        <begin position="890"/>
        <end position="917"/>
    </location>
</feature>